<feature type="non-terminal residue" evidence="2">
    <location>
        <position position="1"/>
    </location>
</feature>
<dbReference type="Proteomes" id="UP001190700">
    <property type="component" value="Unassembled WGS sequence"/>
</dbReference>
<gene>
    <name evidence="2" type="ORF">CYMTET_13946</name>
</gene>
<reference evidence="2 3" key="1">
    <citation type="journal article" date="2015" name="Genome Biol. Evol.">
        <title>Comparative Genomics of a Bacterivorous Green Alga Reveals Evolutionary Causalities and Consequences of Phago-Mixotrophic Mode of Nutrition.</title>
        <authorList>
            <person name="Burns J.A."/>
            <person name="Paasch A."/>
            <person name="Narechania A."/>
            <person name="Kim E."/>
        </authorList>
    </citation>
    <scope>NUCLEOTIDE SEQUENCE [LARGE SCALE GENOMIC DNA]</scope>
    <source>
        <strain evidence="2 3">PLY_AMNH</strain>
    </source>
</reference>
<name>A0AAE0LAW3_9CHLO</name>
<organism evidence="2 3">
    <name type="scientific">Cymbomonas tetramitiformis</name>
    <dbReference type="NCBI Taxonomy" id="36881"/>
    <lineage>
        <taxon>Eukaryota</taxon>
        <taxon>Viridiplantae</taxon>
        <taxon>Chlorophyta</taxon>
        <taxon>Pyramimonadophyceae</taxon>
        <taxon>Pyramimonadales</taxon>
        <taxon>Pyramimonadaceae</taxon>
        <taxon>Cymbomonas</taxon>
    </lineage>
</organism>
<keyword evidence="3" id="KW-1185">Reference proteome</keyword>
<sequence>VLPEAACMLQPGSVAHRELVRHLETGRYIYLRALMSRDASSEAFPVYDTLYDELMDAPPATGQIAELDKLVQVAMIGTKLRPHWSEGFYRLGHVAVMRVDRDLELLRSDKEAQRRQLLTEAEGFLRQALLLEGAEDPMISRLVTYYREKESRRQRWQRDDERPDAAEQEQQRWRGKAFLNRGAAGGRKAPMPPPRRPPPPRKRLVAGSGGSGMGAAKKQLVETAPAPSMEATNDEDFTNAEENEQASSKVSSRHKPLEANPRSAETRTLLATVLQEQGLDKGAAEEIRMLYKEAKEIDPRNVEAHTGNGAIMDAGSLFDAALAMSHFPDPESKPTFDDSFIHQEIVRLMLKHASTTGAAETFDHPQLAKSLSIAGSVMGLESISDDLEKLAENGRWNICRQTVQAISAHKADGANDVDLEFFLRSKGWCDPAEYST</sequence>
<evidence type="ECO:0000256" key="1">
    <source>
        <dbReference type="SAM" id="MobiDB-lite"/>
    </source>
</evidence>
<feature type="region of interest" description="Disordered" evidence="1">
    <location>
        <begin position="239"/>
        <end position="264"/>
    </location>
</feature>
<evidence type="ECO:0000313" key="2">
    <source>
        <dbReference type="EMBL" id="KAK3278090.1"/>
    </source>
</evidence>
<dbReference type="InterPro" id="IPR011990">
    <property type="entry name" value="TPR-like_helical_dom_sf"/>
</dbReference>
<accession>A0AAE0LAW3</accession>
<proteinExistence type="predicted"/>
<feature type="region of interest" description="Disordered" evidence="1">
    <location>
        <begin position="150"/>
        <end position="215"/>
    </location>
</feature>
<evidence type="ECO:0000313" key="3">
    <source>
        <dbReference type="Proteomes" id="UP001190700"/>
    </source>
</evidence>
<feature type="compositionally biased region" description="Basic and acidic residues" evidence="1">
    <location>
        <begin position="150"/>
        <end position="172"/>
    </location>
</feature>
<dbReference type="AlphaFoldDB" id="A0AAE0LAW3"/>
<comment type="caution">
    <text evidence="2">The sequence shown here is derived from an EMBL/GenBank/DDBJ whole genome shotgun (WGS) entry which is preliminary data.</text>
</comment>
<protein>
    <submittedName>
        <fullName evidence="2">Uncharacterized protein</fullName>
    </submittedName>
</protein>
<dbReference type="EMBL" id="LGRX02005625">
    <property type="protein sequence ID" value="KAK3278090.1"/>
    <property type="molecule type" value="Genomic_DNA"/>
</dbReference>
<dbReference type="Gene3D" id="1.25.40.10">
    <property type="entry name" value="Tetratricopeptide repeat domain"/>
    <property type="match status" value="1"/>
</dbReference>